<evidence type="ECO:0000313" key="3">
    <source>
        <dbReference type="Proteomes" id="UP000305792"/>
    </source>
</evidence>
<comment type="caution">
    <text evidence="2">The sequence shown here is derived from an EMBL/GenBank/DDBJ whole genome shotgun (WGS) entry which is preliminary data.</text>
</comment>
<organism evidence="2 3">
    <name type="scientific">Glycomyces paridis</name>
    <dbReference type="NCBI Taxonomy" id="2126555"/>
    <lineage>
        <taxon>Bacteria</taxon>
        <taxon>Bacillati</taxon>
        <taxon>Actinomycetota</taxon>
        <taxon>Actinomycetes</taxon>
        <taxon>Glycomycetales</taxon>
        <taxon>Glycomycetaceae</taxon>
        <taxon>Glycomyces</taxon>
    </lineage>
</organism>
<dbReference type="RefSeq" id="WP_136528847.1">
    <property type="nucleotide sequence ID" value="NZ_STGX01000004.1"/>
</dbReference>
<dbReference type="OrthoDB" id="5953925at2"/>
<dbReference type="SUPFAM" id="SSF101386">
    <property type="entry name" value="all-alpha NTP pyrophosphatases"/>
    <property type="match status" value="1"/>
</dbReference>
<dbReference type="Gene3D" id="1.10.287.1080">
    <property type="entry name" value="MazG-like"/>
    <property type="match status" value="1"/>
</dbReference>
<keyword evidence="2" id="KW-0378">Hydrolase</keyword>
<dbReference type="Pfam" id="PF03819">
    <property type="entry name" value="MazG"/>
    <property type="match status" value="1"/>
</dbReference>
<dbReference type="InterPro" id="IPR004518">
    <property type="entry name" value="MazG-like_dom"/>
</dbReference>
<dbReference type="EMBL" id="STGX01000004">
    <property type="protein sequence ID" value="THV29974.1"/>
    <property type="molecule type" value="Genomic_DNA"/>
</dbReference>
<sequence length="112" mass="12236">MELEALRQQALELADRFDRLNAAQGQQPWGPKDLMLGLSGDVGDLAKAIQVAENARTLPGTSIEHELADCLWSLLVLADRYGIDLEQAFTTLVDGMGERVEAKIAEIESEPS</sequence>
<protein>
    <submittedName>
        <fullName evidence="2">Nucleotide pyrophosphohydrolase</fullName>
    </submittedName>
</protein>
<evidence type="ECO:0000259" key="1">
    <source>
        <dbReference type="Pfam" id="PF03819"/>
    </source>
</evidence>
<name>A0A4S8PNL9_9ACTN</name>
<dbReference type="AlphaFoldDB" id="A0A4S8PNL9"/>
<feature type="domain" description="NTP pyrophosphohydrolase MazG-like" evidence="1">
    <location>
        <begin position="31"/>
        <end position="99"/>
    </location>
</feature>
<keyword evidence="3" id="KW-1185">Reference proteome</keyword>
<evidence type="ECO:0000313" key="2">
    <source>
        <dbReference type="EMBL" id="THV29974.1"/>
    </source>
</evidence>
<accession>A0A4S8PNL9</accession>
<proteinExistence type="predicted"/>
<gene>
    <name evidence="2" type="ORF">E9998_06190</name>
</gene>
<dbReference type="Proteomes" id="UP000305792">
    <property type="component" value="Unassembled WGS sequence"/>
</dbReference>
<dbReference type="GO" id="GO:0016787">
    <property type="term" value="F:hydrolase activity"/>
    <property type="evidence" value="ECO:0007669"/>
    <property type="project" value="UniProtKB-KW"/>
</dbReference>
<reference evidence="2 3" key="1">
    <citation type="journal article" date="2018" name="Int. J. Syst. Evol. Microbiol.">
        <title>Glycomyces paridis sp. nov., isolated from the medicinal plant Paris polyphylla.</title>
        <authorList>
            <person name="Fang X.M."/>
            <person name="Bai J.L."/>
            <person name="Su J."/>
            <person name="Zhao L.L."/>
            <person name="Liu H.Y."/>
            <person name="Ma B.P."/>
            <person name="Zhang Y.Q."/>
            <person name="Yu L.Y."/>
        </authorList>
    </citation>
    <scope>NUCLEOTIDE SEQUENCE [LARGE SCALE GENOMIC DNA]</scope>
    <source>
        <strain evidence="2 3">CPCC 204357</strain>
    </source>
</reference>